<evidence type="ECO:0000313" key="2">
    <source>
        <dbReference type="EMBL" id="KKU13654.1"/>
    </source>
</evidence>
<name>A0A0G1MZK4_9BACT</name>
<dbReference type="InterPro" id="IPR056112">
    <property type="entry name" value="DUF7695"/>
</dbReference>
<organism evidence="2 3">
    <name type="scientific">Candidatus Magasanikbacteria bacterium GW2011_GWC2_45_8</name>
    <dbReference type="NCBI Taxonomy" id="1619050"/>
    <lineage>
        <taxon>Bacteria</taxon>
        <taxon>Candidatus Magasanikiibacteriota</taxon>
    </lineage>
</organism>
<dbReference type="Pfam" id="PF24749">
    <property type="entry name" value="DUF7695"/>
    <property type="match status" value="1"/>
</dbReference>
<reference evidence="2 3" key="1">
    <citation type="journal article" date="2015" name="Nature">
        <title>rRNA introns, odd ribosomes, and small enigmatic genomes across a large radiation of phyla.</title>
        <authorList>
            <person name="Brown C.T."/>
            <person name="Hug L.A."/>
            <person name="Thomas B.C."/>
            <person name="Sharon I."/>
            <person name="Castelle C.J."/>
            <person name="Singh A."/>
            <person name="Wilkins M.J."/>
            <person name="Williams K.H."/>
            <person name="Banfield J.F."/>
        </authorList>
    </citation>
    <scope>NUCLEOTIDE SEQUENCE [LARGE SCALE GENOMIC DNA]</scope>
</reference>
<accession>A0A0G1MZK4</accession>
<sequence length="63" mass="7526">MEIANKTKKDLYYKCTHCGDEIFWNTHKKLTYCKCKKIWVDGCEDYIRIGGDRDKGDYEVINK</sequence>
<comment type="caution">
    <text evidence="2">The sequence shown here is derived from an EMBL/GenBank/DDBJ whole genome shotgun (WGS) entry which is preliminary data.</text>
</comment>
<dbReference type="STRING" id="1619050.UX20_C0016G0002"/>
<gene>
    <name evidence="2" type="ORF">UX20_C0016G0002</name>
</gene>
<dbReference type="Proteomes" id="UP000034911">
    <property type="component" value="Unassembled WGS sequence"/>
</dbReference>
<feature type="domain" description="DUF7695" evidence="1">
    <location>
        <begin position="14"/>
        <end position="58"/>
    </location>
</feature>
<protein>
    <recommendedName>
        <fullName evidence="1">DUF7695 domain-containing protein</fullName>
    </recommendedName>
</protein>
<evidence type="ECO:0000313" key="3">
    <source>
        <dbReference type="Proteomes" id="UP000034911"/>
    </source>
</evidence>
<dbReference type="AlphaFoldDB" id="A0A0G1MZK4"/>
<dbReference type="EMBL" id="LCLH01000016">
    <property type="protein sequence ID" value="KKU13654.1"/>
    <property type="molecule type" value="Genomic_DNA"/>
</dbReference>
<proteinExistence type="predicted"/>
<evidence type="ECO:0000259" key="1">
    <source>
        <dbReference type="Pfam" id="PF24749"/>
    </source>
</evidence>